<dbReference type="Proteomes" id="UP000076023">
    <property type="component" value="Unassembled WGS sequence"/>
</dbReference>
<comment type="caution">
    <text evidence="1">The sequence shown here is derived from an EMBL/GenBank/DDBJ whole genome shotgun (WGS) entry which is preliminary data.</text>
</comment>
<accession>A0A146G6B5</accession>
<dbReference type="EMBL" id="BDCO01000002">
    <property type="protein sequence ID" value="GAT33285.1"/>
    <property type="molecule type" value="Genomic_DNA"/>
</dbReference>
<keyword evidence="2" id="KW-1185">Reference proteome</keyword>
<dbReference type="STRING" id="690879.TSACC_21698"/>
<organism evidence="1 2">
    <name type="scientific">Terrimicrobium sacchariphilum</name>
    <dbReference type="NCBI Taxonomy" id="690879"/>
    <lineage>
        <taxon>Bacteria</taxon>
        <taxon>Pseudomonadati</taxon>
        <taxon>Verrucomicrobiota</taxon>
        <taxon>Terrimicrobiia</taxon>
        <taxon>Terrimicrobiales</taxon>
        <taxon>Terrimicrobiaceae</taxon>
        <taxon>Terrimicrobium</taxon>
    </lineage>
</organism>
<dbReference type="InParanoid" id="A0A146G6B5"/>
<gene>
    <name evidence="1" type="ORF">TSACC_21698</name>
</gene>
<reference evidence="2" key="1">
    <citation type="journal article" date="2017" name="Genome Announc.">
        <title>Draft Genome Sequence of Terrimicrobium sacchariphilum NM-5T, a Facultative Anaerobic Soil Bacterium of the Class Spartobacteria.</title>
        <authorList>
            <person name="Qiu Y.L."/>
            <person name="Tourlousse D.M."/>
            <person name="Matsuura N."/>
            <person name="Ohashi A."/>
            <person name="Sekiguchi Y."/>
        </authorList>
    </citation>
    <scope>NUCLEOTIDE SEQUENCE [LARGE SCALE GENOMIC DNA]</scope>
    <source>
        <strain evidence="2">NM-5</strain>
    </source>
</reference>
<evidence type="ECO:0000313" key="1">
    <source>
        <dbReference type="EMBL" id="GAT33285.1"/>
    </source>
</evidence>
<proteinExistence type="predicted"/>
<dbReference type="AlphaFoldDB" id="A0A146G6B5"/>
<name>A0A146G6B5_TERSA</name>
<evidence type="ECO:0000313" key="2">
    <source>
        <dbReference type="Proteomes" id="UP000076023"/>
    </source>
</evidence>
<protein>
    <submittedName>
        <fullName evidence="1">Uncharacterized protein</fullName>
    </submittedName>
</protein>
<sequence length="126" mass="14800">MSPVDTIRAMYRAQPTRWAFAEELDGYLSHGWVINSPECFLMGREVRRDGTHEQITDPWFIFDKPDAWFVAAYAGKVNTALTLIPFRHRWVGWERGLKSGLRFHDFDTFQKTCESMTRSKTRSPLR</sequence>